<gene>
    <name evidence="2" type="ORF">N784_04600</name>
</gene>
<evidence type="ECO:0000313" key="2">
    <source>
        <dbReference type="EMBL" id="KGX86437.1"/>
    </source>
</evidence>
<protein>
    <submittedName>
        <fullName evidence="2">Membrane protein</fullName>
    </submittedName>
</protein>
<sequence length="76" mass="8781">MEQIGIQSLTSMVSHLVFITITWRLLQAIHLDGILKKGRVFEGRLLLMFLTITIGTAVSNFFLDFLLWSRNLQFLL</sequence>
<dbReference type="RefSeq" id="WP_036834408.1">
    <property type="nucleotide sequence ID" value="NZ_AVPG01000013.1"/>
</dbReference>
<feature type="transmembrane region" description="Helical" evidence="1">
    <location>
        <begin position="6"/>
        <end position="26"/>
    </location>
</feature>
<dbReference type="Proteomes" id="UP000030401">
    <property type="component" value="Unassembled WGS sequence"/>
</dbReference>
<evidence type="ECO:0000313" key="3">
    <source>
        <dbReference type="Proteomes" id="UP000030401"/>
    </source>
</evidence>
<dbReference type="EMBL" id="AVPG01000013">
    <property type="protein sequence ID" value="KGX86437.1"/>
    <property type="molecule type" value="Genomic_DNA"/>
</dbReference>
<proteinExistence type="predicted"/>
<evidence type="ECO:0000256" key="1">
    <source>
        <dbReference type="SAM" id="Phobius"/>
    </source>
</evidence>
<feature type="transmembrane region" description="Helical" evidence="1">
    <location>
        <begin position="46"/>
        <end position="68"/>
    </location>
</feature>
<keyword evidence="1" id="KW-0472">Membrane</keyword>
<organism evidence="2 3">
    <name type="scientific">Pontibacillus litoralis JSM 072002</name>
    <dbReference type="NCBI Taxonomy" id="1385512"/>
    <lineage>
        <taxon>Bacteria</taxon>
        <taxon>Bacillati</taxon>
        <taxon>Bacillota</taxon>
        <taxon>Bacilli</taxon>
        <taxon>Bacillales</taxon>
        <taxon>Bacillaceae</taxon>
        <taxon>Pontibacillus</taxon>
    </lineage>
</organism>
<dbReference type="STRING" id="1385512.N784_04600"/>
<dbReference type="AlphaFoldDB" id="A0A0A5HS34"/>
<keyword evidence="1" id="KW-1133">Transmembrane helix</keyword>
<name>A0A0A5HS34_9BACI</name>
<keyword evidence="1" id="KW-0812">Transmembrane</keyword>
<accession>A0A0A5HS34</accession>
<dbReference type="Pfam" id="PF06612">
    <property type="entry name" value="DUF1146"/>
    <property type="match status" value="1"/>
</dbReference>
<dbReference type="NCBIfam" id="TIGR02327">
    <property type="entry name" value="int_mem_ywzB"/>
    <property type="match status" value="1"/>
</dbReference>
<comment type="caution">
    <text evidence="2">The sequence shown here is derived from an EMBL/GenBank/DDBJ whole genome shotgun (WGS) entry which is preliminary data.</text>
</comment>
<keyword evidence="3" id="KW-1185">Reference proteome</keyword>
<dbReference type="OrthoDB" id="1651016at2"/>
<dbReference type="eggNOG" id="COG4836">
    <property type="taxonomic scope" value="Bacteria"/>
</dbReference>
<reference evidence="2 3" key="1">
    <citation type="submission" date="2013-08" db="EMBL/GenBank/DDBJ databases">
        <authorList>
            <person name="Huang J."/>
            <person name="Wang G."/>
        </authorList>
    </citation>
    <scope>NUCLEOTIDE SEQUENCE [LARGE SCALE GENOMIC DNA]</scope>
    <source>
        <strain evidence="2 3">JSM 072002</strain>
    </source>
</reference>
<dbReference type="InterPro" id="IPR009526">
    <property type="entry name" value="DUF1146"/>
</dbReference>